<evidence type="ECO:0000256" key="3">
    <source>
        <dbReference type="ARBA" id="ARBA00022691"/>
    </source>
</evidence>
<dbReference type="InterPro" id="IPR029063">
    <property type="entry name" value="SAM-dependent_MTases_sf"/>
</dbReference>
<name>A0A4S8L073_DENBC</name>
<reference evidence="5 6" key="1">
    <citation type="journal article" date="2019" name="Nat. Ecol. Evol.">
        <title>Megaphylogeny resolves global patterns of mushroom evolution.</title>
        <authorList>
            <person name="Varga T."/>
            <person name="Krizsan K."/>
            <person name="Foldi C."/>
            <person name="Dima B."/>
            <person name="Sanchez-Garcia M."/>
            <person name="Sanchez-Ramirez S."/>
            <person name="Szollosi G.J."/>
            <person name="Szarkandi J.G."/>
            <person name="Papp V."/>
            <person name="Albert L."/>
            <person name="Andreopoulos W."/>
            <person name="Angelini C."/>
            <person name="Antonin V."/>
            <person name="Barry K.W."/>
            <person name="Bougher N.L."/>
            <person name="Buchanan P."/>
            <person name="Buyck B."/>
            <person name="Bense V."/>
            <person name="Catcheside P."/>
            <person name="Chovatia M."/>
            <person name="Cooper J."/>
            <person name="Damon W."/>
            <person name="Desjardin D."/>
            <person name="Finy P."/>
            <person name="Geml J."/>
            <person name="Haridas S."/>
            <person name="Hughes K."/>
            <person name="Justo A."/>
            <person name="Karasinski D."/>
            <person name="Kautmanova I."/>
            <person name="Kiss B."/>
            <person name="Kocsube S."/>
            <person name="Kotiranta H."/>
            <person name="LaButti K.M."/>
            <person name="Lechner B.E."/>
            <person name="Liimatainen K."/>
            <person name="Lipzen A."/>
            <person name="Lukacs Z."/>
            <person name="Mihaltcheva S."/>
            <person name="Morgado L.N."/>
            <person name="Niskanen T."/>
            <person name="Noordeloos M.E."/>
            <person name="Ohm R.A."/>
            <person name="Ortiz-Santana B."/>
            <person name="Ovrebo C."/>
            <person name="Racz N."/>
            <person name="Riley R."/>
            <person name="Savchenko A."/>
            <person name="Shiryaev A."/>
            <person name="Soop K."/>
            <person name="Spirin V."/>
            <person name="Szebenyi C."/>
            <person name="Tomsovsky M."/>
            <person name="Tulloss R.E."/>
            <person name="Uehling J."/>
            <person name="Grigoriev I.V."/>
            <person name="Vagvolgyi C."/>
            <person name="Papp T."/>
            <person name="Martin F.M."/>
            <person name="Miettinen O."/>
            <person name="Hibbett D.S."/>
            <person name="Nagy L.G."/>
        </authorList>
    </citation>
    <scope>NUCLEOTIDE SEQUENCE [LARGE SCALE GENOMIC DNA]</scope>
    <source>
        <strain evidence="5 6">CBS 962.96</strain>
    </source>
</reference>
<dbReference type="Pfam" id="PF00891">
    <property type="entry name" value="Methyltransf_2"/>
    <property type="match status" value="1"/>
</dbReference>
<dbReference type="PANTHER" id="PTHR43712:SF2">
    <property type="entry name" value="O-METHYLTRANSFERASE CICE"/>
    <property type="match status" value="1"/>
</dbReference>
<keyword evidence="3" id="KW-0949">S-adenosyl-L-methionine</keyword>
<keyword evidence="2 5" id="KW-0808">Transferase</keyword>
<dbReference type="AlphaFoldDB" id="A0A4S8L073"/>
<protein>
    <submittedName>
        <fullName evidence="5">O-methyltransferase</fullName>
    </submittedName>
</protein>
<accession>A0A4S8L073</accession>
<dbReference type="InterPro" id="IPR001077">
    <property type="entry name" value="COMT_C"/>
</dbReference>
<evidence type="ECO:0000313" key="5">
    <source>
        <dbReference type="EMBL" id="THU81746.1"/>
    </source>
</evidence>
<dbReference type="PROSITE" id="PS51683">
    <property type="entry name" value="SAM_OMT_II"/>
    <property type="match status" value="1"/>
</dbReference>
<dbReference type="PANTHER" id="PTHR43712">
    <property type="entry name" value="PUTATIVE (AFU_ORTHOLOGUE AFUA_4G14580)-RELATED"/>
    <property type="match status" value="1"/>
</dbReference>
<dbReference type="InterPro" id="IPR036390">
    <property type="entry name" value="WH_DNA-bd_sf"/>
</dbReference>
<dbReference type="InterPro" id="IPR016461">
    <property type="entry name" value="COMT-like"/>
</dbReference>
<evidence type="ECO:0000256" key="2">
    <source>
        <dbReference type="ARBA" id="ARBA00022679"/>
    </source>
</evidence>
<dbReference type="Gene3D" id="1.10.10.10">
    <property type="entry name" value="Winged helix-like DNA-binding domain superfamily/Winged helix DNA-binding domain"/>
    <property type="match status" value="1"/>
</dbReference>
<dbReference type="GO" id="GO:0032259">
    <property type="term" value="P:methylation"/>
    <property type="evidence" value="ECO:0007669"/>
    <property type="project" value="UniProtKB-KW"/>
</dbReference>
<proteinExistence type="predicted"/>
<dbReference type="Gene3D" id="3.40.50.150">
    <property type="entry name" value="Vaccinia Virus protein VP39"/>
    <property type="match status" value="1"/>
</dbReference>
<dbReference type="InterPro" id="IPR036388">
    <property type="entry name" value="WH-like_DNA-bd_sf"/>
</dbReference>
<keyword evidence="1 5" id="KW-0489">Methyltransferase</keyword>
<evidence type="ECO:0000259" key="4">
    <source>
        <dbReference type="Pfam" id="PF00891"/>
    </source>
</evidence>
<keyword evidence="6" id="KW-1185">Reference proteome</keyword>
<gene>
    <name evidence="5" type="ORF">K435DRAFT_823372</name>
</gene>
<evidence type="ECO:0000313" key="6">
    <source>
        <dbReference type="Proteomes" id="UP000297245"/>
    </source>
</evidence>
<feature type="domain" description="O-methyltransferase C-terminal" evidence="4">
    <location>
        <begin position="209"/>
        <end position="385"/>
    </location>
</feature>
<organism evidence="5 6">
    <name type="scientific">Dendrothele bispora (strain CBS 962.96)</name>
    <dbReference type="NCBI Taxonomy" id="1314807"/>
    <lineage>
        <taxon>Eukaryota</taxon>
        <taxon>Fungi</taxon>
        <taxon>Dikarya</taxon>
        <taxon>Basidiomycota</taxon>
        <taxon>Agaricomycotina</taxon>
        <taxon>Agaricomycetes</taxon>
        <taxon>Agaricomycetidae</taxon>
        <taxon>Agaricales</taxon>
        <taxon>Agaricales incertae sedis</taxon>
        <taxon>Dendrothele</taxon>
    </lineage>
</organism>
<dbReference type="OrthoDB" id="2410195at2759"/>
<evidence type="ECO:0000256" key="1">
    <source>
        <dbReference type="ARBA" id="ARBA00022603"/>
    </source>
</evidence>
<dbReference type="Proteomes" id="UP000297245">
    <property type="component" value="Unassembled WGS sequence"/>
</dbReference>
<sequence>MAESLTQLASLISGSISALTTVCDQNSVSFPNLDAPSFSPNSEAFRSHPDAAEAAKVAAAACLRLAAALVPPTDFVNEELGVGVHKSVALRICLEANVTEILREAGPMGLHADDIAVKCGLEPLKLGRILRYLATHHCYREISPNVFTNNRISSTMDTGKSVQDLKANPDSKYENCGFAALCSHRLDFELKFGAIAWEALSDAEYGFSDEPNKTMFSKEFQTDLSFYQFLEQPSQRYRRHRFGYAMQGLAALQPPEMILKALDWTSLPDNAEVVDVGGGLGTATMPLVQKYSNLTAIIQDLPNVIEEGKKLWKTKMPAALAAGRVRFEVHDFLSPQPIKDANVFLVKQILHNWSVGYTTRILRHLREAAQPNTLLVIIENITPYACRIPSGTVDTIAGAADVKPAPEPLLPNYGGLSGTVYGLDMGMMGYFNAQEFTILQLKEILENTGWQLTRCTPIDARDNFLRSIVAVPI</sequence>
<dbReference type="SUPFAM" id="SSF53335">
    <property type="entry name" value="S-adenosyl-L-methionine-dependent methyltransferases"/>
    <property type="match status" value="1"/>
</dbReference>
<dbReference type="EMBL" id="ML179783">
    <property type="protein sequence ID" value="THU81746.1"/>
    <property type="molecule type" value="Genomic_DNA"/>
</dbReference>
<dbReference type="SUPFAM" id="SSF46785">
    <property type="entry name" value="Winged helix' DNA-binding domain"/>
    <property type="match status" value="1"/>
</dbReference>
<dbReference type="GO" id="GO:0008171">
    <property type="term" value="F:O-methyltransferase activity"/>
    <property type="evidence" value="ECO:0007669"/>
    <property type="project" value="InterPro"/>
</dbReference>